<comment type="caution">
    <text evidence="2">The sequence shown here is derived from an EMBL/GenBank/DDBJ whole genome shotgun (WGS) entry which is preliminary data.</text>
</comment>
<feature type="compositionally biased region" description="Polar residues" evidence="1">
    <location>
        <begin position="62"/>
        <end position="85"/>
    </location>
</feature>
<keyword evidence="3" id="KW-1185">Reference proteome</keyword>
<dbReference type="EMBL" id="JBJKFK010001945">
    <property type="protein sequence ID" value="KAL3311943.1"/>
    <property type="molecule type" value="Genomic_DNA"/>
</dbReference>
<name>A0ABD2PXX1_9PLAT</name>
<accession>A0ABD2PXX1</accession>
<sequence>MSLPFVDDSCSLTPRSDRNSFTSSRNSSIVALSRAYKNAISPLARAESRPPILATHEEKISETSTCDDAQVSNTNSSDDLEGSANNESFRNRLRVLGKSIQATGIAGKLFLQNSSSSMLPDQFRKAKSSEFLSTSDSK</sequence>
<evidence type="ECO:0000256" key="1">
    <source>
        <dbReference type="SAM" id="MobiDB-lite"/>
    </source>
</evidence>
<organism evidence="2 3">
    <name type="scientific">Cichlidogyrus casuarinus</name>
    <dbReference type="NCBI Taxonomy" id="1844966"/>
    <lineage>
        <taxon>Eukaryota</taxon>
        <taxon>Metazoa</taxon>
        <taxon>Spiralia</taxon>
        <taxon>Lophotrochozoa</taxon>
        <taxon>Platyhelminthes</taxon>
        <taxon>Monogenea</taxon>
        <taxon>Monopisthocotylea</taxon>
        <taxon>Dactylogyridea</taxon>
        <taxon>Ancyrocephalidae</taxon>
        <taxon>Cichlidogyrus</taxon>
    </lineage>
</organism>
<evidence type="ECO:0000313" key="2">
    <source>
        <dbReference type="EMBL" id="KAL3311943.1"/>
    </source>
</evidence>
<evidence type="ECO:0000313" key="3">
    <source>
        <dbReference type="Proteomes" id="UP001626550"/>
    </source>
</evidence>
<feature type="region of interest" description="Disordered" evidence="1">
    <location>
        <begin position="59"/>
        <end position="85"/>
    </location>
</feature>
<dbReference type="AlphaFoldDB" id="A0ABD2PXX1"/>
<gene>
    <name evidence="2" type="ORF">Ciccas_009470</name>
</gene>
<proteinExistence type="predicted"/>
<protein>
    <submittedName>
        <fullName evidence="2">Uncharacterized protein</fullName>
    </submittedName>
</protein>
<dbReference type="Proteomes" id="UP001626550">
    <property type="component" value="Unassembled WGS sequence"/>
</dbReference>
<reference evidence="2 3" key="1">
    <citation type="submission" date="2024-11" db="EMBL/GenBank/DDBJ databases">
        <title>Adaptive evolution of stress response genes in parasites aligns with host niche diversity.</title>
        <authorList>
            <person name="Hahn C."/>
            <person name="Resl P."/>
        </authorList>
    </citation>
    <scope>NUCLEOTIDE SEQUENCE [LARGE SCALE GENOMIC DNA]</scope>
    <source>
        <strain evidence="2">EGGRZ-B1_66</strain>
        <tissue evidence="2">Body</tissue>
    </source>
</reference>